<accession>A0A6C2U4B1</accession>
<feature type="binding site" evidence="2">
    <location>
        <position position="197"/>
    </location>
    <ligand>
        <name>substrate</name>
    </ligand>
</feature>
<comment type="miscellaneous">
    <text evidence="2">Reaction mechanism of ThiL seems to utilize a direct, inline transfer of the gamma-phosphate of ATP to TMP rather than a phosphorylated enzyme intermediate.</text>
</comment>
<keyword evidence="2" id="KW-0460">Magnesium</keyword>
<organism evidence="5 6">
    <name type="scientific">Pontiella desulfatans</name>
    <dbReference type="NCBI Taxonomy" id="2750659"/>
    <lineage>
        <taxon>Bacteria</taxon>
        <taxon>Pseudomonadati</taxon>
        <taxon>Kiritimatiellota</taxon>
        <taxon>Kiritimatiellia</taxon>
        <taxon>Kiritimatiellales</taxon>
        <taxon>Pontiellaceae</taxon>
        <taxon>Pontiella</taxon>
    </lineage>
</organism>
<feature type="binding site" evidence="2">
    <location>
        <position position="109"/>
    </location>
    <ligand>
        <name>ATP</name>
        <dbReference type="ChEBI" id="CHEBI:30616"/>
    </ligand>
</feature>
<dbReference type="GO" id="GO:0009228">
    <property type="term" value="P:thiamine biosynthetic process"/>
    <property type="evidence" value="ECO:0007669"/>
    <property type="project" value="UniProtKB-KW"/>
</dbReference>
<keyword evidence="2" id="KW-0067">ATP-binding</keyword>
<evidence type="ECO:0000256" key="1">
    <source>
        <dbReference type="ARBA" id="ARBA00022977"/>
    </source>
</evidence>
<dbReference type="Gene3D" id="3.30.1330.10">
    <property type="entry name" value="PurM-like, N-terminal domain"/>
    <property type="match status" value="1"/>
</dbReference>
<feature type="binding site" evidence="2">
    <location>
        <begin position="83"/>
        <end position="84"/>
    </location>
    <ligand>
        <name>ATP</name>
        <dbReference type="ChEBI" id="CHEBI:30616"/>
    </ligand>
</feature>
<dbReference type="Proteomes" id="UP000366872">
    <property type="component" value="Unassembled WGS sequence"/>
</dbReference>
<evidence type="ECO:0000313" key="5">
    <source>
        <dbReference type="EMBL" id="VGO14354.1"/>
    </source>
</evidence>
<keyword evidence="2" id="KW-0479">Metal-binding</keyword>
<feature type="binding site" evidence="2">
    <location>
        <position position="159"/>
    </location>
    <ligand>
        <name>Mg(2+)</name>
        <dbReference type="ChEBI" id="CHEBI:18420"/>
        <label>5</label>
    </ligand>
</feature>
<feature type="binding site" evidence="2">
    <location>
        <position position="8"/>
    </location>
    <ligand>
        <name>Mg(2+)</name>
        <dbReference type="ChEBI" id="CHEBI:18420"/>
        <label>2</label>
    </ligand>
</feature>
<evidence type="ECO:0000259" key="4">
    <source>
        <dbReference type="Pfam" id="PF02769"/>
    </source>
</evidence>
<feature type="binding site" evidence="2">
    <location>
        <position position="248"/>
    </location>
    <ligand>
        <name>substrate</name>
    </ligand>
</feature>
<dbReference type="GO" id="GO:0009030">
    <property type="term" value="F:thiamine-phosphate kinase activity"/>
    <property type="evidence" value="ECO:0007669"/>
    <property type="project" value="UniProtKB-UniRule"/>
</dbReference>
<dbReference type="GO" id="GO:0005524">
    <property type="term" value="F:ATP binding"/>
    <property type="evidence" value="ECO:0007669"/>
    <property type="project" value="UniProtKB-UniRule"/>
</dbReference>
<keyword evidence="2 5" id="KW-0418">Kinase</keyword>
<sequence length="261" mass="27557">MDQVFTTDPVVEGVHFLHGEIPERIGNKAVGRVLSDIAAMGARPQWLLVNVVAAPGTEMEYLEGIYVGMSALCSRFGATIIGGDLSKGAQLELHLFGTGLLPSGSALLRSGAKAGDSVCVTGVLGGSSAGKHLDFIPRVEEGIFLRETGLVNAMMDVSDGLATDLRHILAQSKVGADLDAEAIPVVDGLNAALYDGEDFELLLTTSDPGSLQAQWKDRFGSGLPLIGKITEEGGVLRLDGEVVESKAYEHFSNHNQGERNE</sequence>
<gene>
    <name evidence="2 5" type="primary">thiL</name>
    <name evidence="5" type="ORF">PDESU_02915</name>
</gene>
<dbReference type="AlphaFoldDB" id="A0A6C2U4B1"/>
<keyword evidence="6" id="KW-1185">Reference proteome</keyword>
<dbReference type="SUPFAM" id="SSF55326">
    <property type="entry name" value="PurM N-terminal domain-like"/>
    <property type="match status" value="1"/>
</dbReference>
<feature type="binding site" evidence="2">
    <location>
        <position position="7"/>
    </location>
    <ligand>
        <name>Mg(2+)</name>
        <dbReference type="ChEBI" id="CHEBI:18420"/>
        <label>1</label>
    </ligand>
</feature>
<feature type="binding site" evidence="2">
    <location>
        <position position="7"/>
    </location>
    <ligand>
        <name>Mg(2+)</name>
        <dbReference type="ChEBI" id="CHEBI:18420"/>
        <label>4</label>
    </ligand>
</feature>
<dbReference type="EC" id="2.7.4.16" evidence="2"/>
<keyword evidence="2" id="KW-0808">Transferase</keyword>
<dbReference type="UniPathway" id="UPA00060">
    <property type="reaction ID" value="UER00142"/>
</dbReference>
<dbReference type="InterPro" id="IPR036921">
    <property type="entry name" value="PurM-like_N_sf"/>
</dbReference>
<dbReference type="InterPro" id="IPR016188">
    <property type="entry name" value="PurM-like_N"/>
</dbReference>
<feature type="domain" description="PurM-like C-terminal" evidence="4">
    <location>
        <begin position="146"/>
        <end position="204"/>
    </location>
</feature>
<dbReference type="Pfam" id="PF02769">
    <property type="entry name" value="AIRS_C"/>
    <property type="match status" value="1"/>
</dbReference>
<feature type="binding site" evidence="2">
    <location>
        <position position="36"/>
    </location>
    <ligand>
        <name>Mg(2+)</name>
        <dbReference type="ChEBI" id="CHEBI:18420"/>
        <label>3</label>
    </ligand>
</feature>
<feature type="binding site" evidence="2">
    <location>
        <position position="156"/>
    </location>
    <ligand>
        <name>Mg(2+)</name>
        <dbReference type="ChEBI" id="CHEBI:18420"/>
        <label>3</label>
    </ligand>
</feature>
<feature type="binding site" evidence="2">
    <location>
        <position position="84"/>
    </location>
    <ligand>
        <name>Mg(2+)</name>
        <dbReference type="ChEBI" id="CHEBI:18420"/>
        <label>1</label>
    </ligand>
</feature>
<dbReference type="SUPFAM" id="SSF56042">
    <property type="entry name" value="PurM C-terminal domain-like"/>
    <property type="match status" value="1"/>
</dbReference>
<evidence type="ECO:0000259" key="3">
    <source>
        <dbReference type="Pfam" id="PF00586"/>
    </source>
</evidence>
<dbReference type="GO" id="GO:0009229">
    <property type="term" value="P:thiamine diphosphate biosynthetic process"/>
    <property type="evidence" value="ECO:0007669"/>
    <property type="project" value="UniProtKB-UniRule"/>
</dbReference>
<name>A0A6C2U4B1_PONDE</name>
<feature type="binding site" evidence="2">
    <location>
        <position position="36"/>
    </location>
    <ligand>
        <name>Mg(2+)</name>
        <dbReference type="ChEBI" id="CHEBI:18420"/>
        <label>4</label>
    </ligand>
</feature>
<feature type="binding site" evidence="2">
    <location>
        <position position="15"/>
    </location>
    <ligand>
        <name>substrate</name>
    </ligand>
</feature>
<comment type="caution">
    <text evidence="2">Lacks conserved residue(s) required for the propagation of feature annotation.</text>
</comment>
<feature type="binding site" evidence="2">
    <location>
        <position position="36"/>
    </location>
    <ligand>
        <name>Mg(2+)</name>
        <dbReference type="ChEBI" id="CHEBI:18420"/>
        <label>2</label>
    </ligand>
</feature>
<feature type="binding site" evidence="2">
    <location>
        <position position="8"/>
    </location>
    <ligand>
        <name>Mg(2+)</name>
        <dbReference type="ChEBI" id="CHEBI:18420"/>
        <label>1</label>
    </ligand>
</feature>
<feature type="binding site" evidence="2">
    <location>
        <position position="66"/>
    </location>
    <ligand>
        <name>ATP</name>
        <dbReference type="ChEBI" id="CHEBI:30616"/>
    </ligand>
</feature>
<dbReference type="EMBL" id="CAAHFG010000001">
    <property type="protein sequence ID" value="VGO14354.1"/>
    <property type="molecule type" value="Genomic_DNA"/>
</dbReference>
<comment type="catalytic activity">
    <reaction evidence="2">
        <text>thiamine phosphate + ATP = thiamine diphosphate + ADP</text>
        <dbReference type="Rhea" id="RHEA:15913"/>
        <dbReference type="ChEBI" id="CHEBI:30616"/>
        <dbReference type="ChEBI" id="CHEBI:37575"/>
        <dbReference type="ChEBI" id="CHEBI:58937"/>
        <dbReference type="ChEBI" id="CHEBI:456216"/>
        <dbReference type="EC" id="2.7.4.16"/>
    </reaction>
</comment>
<dbReference type="InterPro" id="IPR010918">
    <property type="entry name" value="PurM-like_C_dom"/>
</dbReference>
<comment type="function">
    <text evidence="2">Catalyzes the ATP-dependent phosphorylation of thiamine-monophosphate (TMP) to form thiamine-pyrophosphate (TPP), the active form of vitamin B1.</text>
</comment>
<dbReference type="Pfam" id="PF00586">
    <property type="entry name" value="AIRS"/>
    <property type="match status" value="1"/>
</dbReference>
<evidence type="ECO:0000313" key="6">
    <source>
        <dbReference type="Proteomes" id="UP000366872"/>
    </source>
</evidence>
<dbReference type="GO" id="GO:0000287">
    <property type="term" value="F:magnesium ion binding"/>
    <property type="evidence" value="ECO:0007669"/>
    <property type="project" value="UniProtKB-UniRule"/>
</dbReference>
<keyword evidence="2" id="KW-0547">Nucleotide-binding</keyword>
<reference evidence="5 6" key="1">
    <citation type="submission" date="2019-04" db="EMBL/GenBank/DDBJ databases">
        <authorList>
            <person name="Van Vliet M D."/>
        </authorList>
    </citation>
    <scope>NUCLEOTIDE SEQUENCE [LARGE SCALE GENOMIC DNA]</scope>
    <source>
        <strain evidence="5 6">F1</strain>
    </source>
</reference>
<dbReference type="HAMAP" id="MF_02128">
    <property type="entry name" value="TMP_kinase"/>
    <property type="match status" value="1"/>
</dbReference>
<comment type="similarity">
    <text evidence="2">Belongs to the thiamine-monophosphate kinase family.</text>
</comment>
<dbReference type="PANTHER" id="PTHR30270:SF0">
    <property type="entry name" value="THIAMINE-MONOPHOSPHATE KINASE"/>
    <property type="match status" value="1"/>
</dbReference>
<protein>
    <recommendedName>
        <fullName evidence="2">Thiamine-monophosphate kinase</fullName>
        <shortName evidence="2">TMP kinase</shortName>
        <shortName evidence="2">Thiamine-phosphate kinase</shortName>
        <ecNumber evidence="2">2.7.4.16</ecNumber>
    </recommendedName>
</protein>
<keyword evidence="1 2" id="KW-0784">Thiamine biosynthesis</keyword>
<dbReference type="PANTHER" id="PTHR30270">
    <property type="entry name" value="THIAMINE-MONOPHOSPHATE KINASE"/>
    <property type="match status" value="1"/>
</dbReference>
<proteinExistence type="inferred from homology"/>
<dbReference type="Gene3D" id="3.90.650.10">
    <property type="entry name" value="PurM-like C-terminal domain"/>
    <property type="match status" value="1"/>
</dbReference>
<dbReference type="CDD" id="cd02194">
    <property type="entry name" value="ThiL"/>
    <property type="match status" value="1"/>
</dbReference>
<feature type="binding site" evidence="2">
    <location>
        <position position="158"/>
    </location>
    <ligand>
        <name>ATP</name>
        <dbReference type="ChEBI" id="CHEBI:30616"/>
    </ligand>
</feature>
<feature type="domain" description="PurM-like N-terminal" evidence="3">
    <location>
        <begin position="3"/>
        <end position="99"/>
    </location>
</feature>
<dbReference type="InterPro" id="IPR006283">
    <property type="entry name" value="ThiL-like"/>
</dbReference>
<comment type="pathway">
    <text evidence="2">Cofactor biosynthesis; thiamine diphosphate biosynthesis; thiamine diphosphate from thiamine phosphate: step 1/1.</text>
</comment>
<dbReference type="InterPro" id="IPR036676">
    <property type="entry name" value="PurM-like_C_sf"/>
</dbReference>
<evidence type="ECO:0000256" key="2">
    <source>
        <dbReference type="HAMAP-Rule" id="MF_02128"/>
    </source>
</evidence>